<name>A0A1H8G089_9FIRM</name>
<feature type="transmembrane region" description="Helical" evidence="12">
    <location>
        <begin position="54"/>
        <end position="72"/>
    </location>
</feature>
<dbReference type="GO" id="GO:0046872">
    <property type="term" value="F:metal ion binding"/>
    <property type="evidence" value="ECO:0007669"/>
    <property type="project" value="UniProtKB-UniRule"/>
</dbReference>
<feature type="transmembrane region" description="Helical" evidence="12">
    <location>
        <begin position="330"/>
        <end position="351"/>
    </location>
</feature>
<evidence type="ECO:0000256" key="7">
    <source>
        <dbReference type="ARBA" id="ARBA00022723"/>
    </source>
</evidence>
<accession>A0A1H8G089</accession>
<gene>
    <name evidence="13" type="ORF">SAMN05216454_10311</name>
</gene>
<feature type="transmembrane region" description="Helical" evidence="12">
    <location>
        <begin position="92"/>
        <end position="116"/>
    </location>
</feature>
<evidence type="ECO:0000256" key="10">
    <source>
        <dbReference type="ARBA" id="ARBA00023004"/>
    </source>
</evidence>
<evidence type="ECO:0000256" key="12">
    <source>
        <dbReference type="PIRNR" id="PIRNR006446"/>
    </source>
</evidence>
<evidence type="ECO:0000256" key="9">
    <source>
        <dbReference type="ARBA" id="ARBA00022989"/>
    </source>
</evidence>
<feature type="transmembrane region" description="Helical" evidence="12">
    <location>
        <begin position="12"/>
        <end position="33"/>
    </location>
</feature>
<dbReference type="GO" id="GO:0070069">
    <property type="term" value="C:cytochrome complex"/>
    <property type="evidence" value="ECO:0007669"/>
    <property type="project" value="UniProtKB-UniRule"/>
</dbReference>
<reference evidence="13 14" key="1">
    <citation type="submission" date="2016-10" db="EMBL/GenBank/DDBJ databases">
        <authorList>
            <person name="de Groot N.N."/>
        </authorList>
    </citation>
    <scope>NUCLEOTIDE SEQUENCE [LARGE SCALE GENOMIC DNA]</scope>
    <source>
        <strain evidence="13 14">Calf135</strain>
    </source>
</reference>
<keyword evidence="8 12" id="KW-0249">Electron transport</keyword>
<dbReference type="InterPro" id="IPR002585">
    <property type="entry name" value="Cyt-d_ubiquinol_oxidase_su_1"/>
</dbReference>
<comment type="similarity">
    <text evidence="2 12">Belongs to the cytochrome ubiquinol oxidase subunit 1 family.</text>
</comment>
<dbReference type="GO" id="GO:0016682">
    <property type="term" value="F:oxidoreductase activity, acting on diphenols and related substances as donors, oxygen as acceptor"/>
    <property type="evidence" value="ECO:0007669"/>
    <property type="project" value="TreeGrafter"/>
</dbReference>
<feature type="transmembrane region" description="Helical" evidence="12">
    <location>
        <begin position="363"/>
        <end position="385"/>
    </location>
</feature>
<feature type="transmembrane region" description="Helical" evidence="12">
    <location>
        <begin position="128"/>
        <end position="146"/>
    </location>
</feature>
<dbReference type="PANTHER" id="PTHR30365:SF15">
    <property type="entry name" value="CYTOCHROME BD UBIQUINOL OXIDASE SUBUNIT 1"/>
    <property type="match status" value="1"/>
</dbReference>
<keyword evidence="7 12" id="KW-0479">Metal-binding</keyword>
<dbReference type="GO" id="GO:0009055">
    <property type="term" value="F:electron transfer activity"/>
    <property type="evidence" value="ECO:0007669"/>
    <property type="project" value="UniProtKB-UniRule"/>
</dbReference>
<dbReference type="Proteomes" id="UP000199512">
    <property type="component" value="Unassembled WGS sequence"/>
</dbReference>
<keyword evidence="10 12" id="KW-0408">Iron</keyword>
<sequence>MPDVLSLARFQFAMTTVFHFFFVPLSIGLGVCVSVMETRYCMTGDVRYKQLTKFWGKMLILSFAVGVVTGIIQEFQFGMNWSDYSRFVGDIFGAPLAIEALLSFFLESTFLGVWMFSWEKVSKKTHCLFIWLVTIGSTLSALWILTANSFMQHPEGFEIINGRAQMVDFGAVISNPQVWYEFGHVIFAALTLAAFFIMGSSAINIIKKKEVDFYKKSMKTVAIIAIIGAMGTAGVGDLQARALVKDQPLKFAAMEGIYKDTPDPAPWAVLSNINTEKRESEPIIEVPYLLSILSYHKLSGSVRGMDSVTKEFQSKYGDLDYNLPVKTMFYSFRVMAGFGGIFVLMSIIALIGIKKNKIENWKVFLKLMGICTFLPWFATSTGWLITELGRYPWTVYGLFTIADSVSPNVTAGQLLFTNIVYFGLFTILGGVMVYLMVRQFKKGPFADENNLTAENVDPFGYKGV</sequence>
<feature type="transmembrane region" description="Helical" evidence="12">
    <location>
        <begin position="185"/>
        <end position="206"/>
    </location>
</feature>
<keyword evidence="6 12" id="KW-0812">Transmembrane</keyword>
<dbReference type="Pfam" id="PF01654">
    <property type="entry name" value="Cyt_bd_oxida_I"/>
    <property type="match status" value="1"/>
</dbReference>
<evidence type="ECO:0000256" key="11">
    <source>
        <dbReference type="ARBA" id="ARBA00023136"/>
    </source>
</evidence>
<organism evidence="13 14">
    <name type="scientific">Peptostreptococcus russellii</name>
    <dbReference type="NCBI Taxonomy" id="215200"/>
    <lineage>
        <taxon>Bacteria</taxon>
        <taxon>Bacillati</taxon>
        <taxon>Bacillota</taxon>
        <taxon>Clostridia</taxon>
        <taxon>Peptostreptococcales</taxon>
        <taxon>Peptostreptococcaceae</taxon>
        <taxon>Peptostreptococcus</taxon>
    </lineage>
</organism>
<evidence type="ECO:0000313" key="13">
    <source>
        <dbReference type="EMBL" id="SEN37511.1"/>
    </source>
</evidence>
<keyword evidence="9 12" id="KW-1133">Transmembrane helix</keyword>
<dbReference type="RefSeq" id="WP_091974373.1">
    <property type="nucleotide sequence ID" value="NZ_JABGBX010000003.1"/>
</dbReference>
<keyword evidence="3 12" id="KW-0813">Transport</keyword>
<dbReference type="PIRSF" id="PIRSF006446">
    <property type="entry name" value="Cyt_quinol_oxidase_1"/>
    <property type="match status" value="1"/>
</dbReference>
<dbReference type="GO" id="GO:0020037">
    <property type="term" value="F:heme binding"/>
    <property type="evidence" value="ECO:0007669"/>
    <property type="project" value="TreeGrafter"/>
</dbReference>
<dbReference type="GO" id="GO:0019646">
    <property type="term" value="P:aerobic electron transport chain"/>
    <property type="evidence" value="ECO:0007669"/>
    <property type="project" value="InterPro"/>
</dbReference>
<dbReference type="PANTHER" id="PTHR30365">
    <property type="entry name" value="CYTOCHROME D UBIQUINOL OXIDASE"/>
    <property type="match status" value="1"/>
</dbReference>
<evidence type="ECO:0000256" key="3">
    <source>
        <dbReference type="ARBA" id="ARBA00022448"/>
    </source>
</evidence>
<proteinExistence type="inferred from homology"/>
<keyword evidence="4 12" id="KW-1003">Cell membrane</keyword>
<feature type="transmembrane region" description="Helical" evidence="12">
    <location>
        <begin position="218"/>
        <end position="236"/>
    </location>
</feature>
<evidence type="ECO:0000256" key="5">
    <source>
        <dbReference type="ARBA" id="ARBA00022617"/>
    </source>
</evidence>
<evidence type="ECO:0000313" key="14">
    <source>
        <dbReference type="Proteomes" id="UP000199512"/>
    </source>
</evidence>
<keyword evidence="5 12" id="KW-0349">Heme</keyword>
<dbReference type="STRING" id="215200.SAMN05216454_10311"/>
<keyword evidence="14" id="KW-1185">Reference proteome</keyword>
<comment type="subcellular location">
    <subcellularLocation>
        <location evidence="1">Cell membrane</location>
        <topology evidence="1">Multi-pass membrane protein</topology>
    </subcellularLocation>
</comment>
<dbReference type="GO" id="GO:0005886">
    <property type="term" value="C:plasma membrane"/>
    <property type="evidence" value="ECO:0007669"/>
    <property type="project" value="UniProtKB-SubCell"/>
</dbReference>
<dbReference type="EMBL" id="FODF01000003">
    <property type="protein sequence ID" value="SEN37511.1"/>
    <property type="molecule type" value="Genomic_DNA"/>
</dbReference>
<evidence type="ECO:0000256" key="1">
    <source>
        <dbReference type="ARBA" id="ARBA00004651"/>
    </source>
</evidence>
<dbReference type="AlphaFoldDB" id="A0A1H8G089"/>
<evidence type="ECO:0000256" key="6">
    <source>
        <dbReference type="ARBA" id="ARBA00022692"/>
    </source>
</evidence>
<evidence type="ECO:0000256" key="4">
    <source>
        <dbReference type="ARBA" id="ARBA00022475"/>
    </source>
</evidence>
<feature type="transmembrane region" description="Helical" evidence="12">
    <location>
        <begin position="419"/>
        <end position="437"/>
    </location>
</feature>
<protein>
    <submittedName>
        <fullName evidence="13">Cytochrome bd-I ubiquinol oxidase subunit 1 apoprotein</fullName>
    </submittedName>
</protein>
<evidence type="ECO:0000256" key="8">
    <source>
        <dbReference type="ARBA" id="ARBA00022982"/>
    </source>
</evidence>
<dbReference type="OrthoDB" id="9807042at2"/>
<evidence type="ECO:0000256" key="2">
    <source>
        <dbReference type="ARBA" id="ARBA00009819"/>
    </source>
</evidence>
<keyword evidence="11 12" id="KW-0472">Membrane</keyword>